<reference evidence="4 5" key="1">
    <citation type="journal article" date="2019" name="Int. J. Syst. Evol. Microbiol.">
        <title>The Global Catalogue of Microorganisms (GCM) 10K type strain sequencing project: providing services to taxonomists for standard genome sequencing and annotation.</title>
        <authorList>
            <consortium name="The Broad Institute Genomics Platform"/>
            <consortium name="The Broad Institute Genome Sequencing Center for Infectious Disease"/>
            <person name="Wu L."/>
            <person name="Ma J."/>
        </authorList>
    </citation>
    <scope>NUCLEOTIDE SEQUENCE [LARGE SCALE GENOMIC DNA]</scope>
    <source>
        <strain evidence="4 5">JCM 3272</strain>
    </source>
</reference>
<dbReference type="Gene3D" id="1.10.357.40">
    <property type="entry name" value="YbiA-like"/>
    <property type="match status" value="1"/>
</dbReference>
<evidence type="ECO:0000313" key="4">
    <source>
        <dbReference type="EMBL" id="GAA2352394.1"/>
    </source>
</evidence>
<name>A0ABN3GIU4_9ACTN</name>
<evidence type="ECO:0000313" key="5">
    <source>
        <dbReference type="Proteomes" id="UP001501444"/>
    </source>
</evidence>
<comment type="caution">
    <text evidence="4">The sequence shown here is derived from an EMBL/GenBank/DDBJ whole genome shotgun (WGS) entry which is preliminary data.</text>
</comment>
<gene>
    <name evidence="4" type="ORF">GCM10010170_043240</name>
</gene>
<comment type="catalytic activity">
    <reaction evidence="1">
        <text>5-amino-6-(5-phospho-D-ribosylamino)uracil + H2O = 5,6-diaminouracil + D-ribose 5-phosphate</text>
        <dbReference type="Rhea" id="RHEA:55020"/>
        <dbReference type="ChEBI" id="CHEBI:15377"/>
        <dbReference type="ChEBI" id="CHEBI:46252"/>
        <dbReference type="ChEBI" id="CHEBI:58453"/>
        <dbReference type="ChEBI" id="CHEBI:78346"/>
    </reaction>
</comment>
<evidence type="ECO:0000256" key="2">
    <source>
        <dbReference type="ARBA" id="ARBA00000751"/>
    </source>
</evidence>
<dbReference type="CDD" id="cd15457">
    <property type="entry name" value="NADAR"/>
    <property type="match status" value="1"/>
</dbReference>
<evidence type="ECO:0000256" key="1">
    <source>
        <dbReference type="ARBA" id="ARBA00000022"/>
    </source>
</evidence>
<dbReference type="EMBL" id="BAAARV010000032">
    <property type="protein sequence ID" value="GAA2352394.1"/>
    <property type="molecule type" value="Genomic_DNA"/>
</dbReference>
<accession>A0ABN3GIU4</accession>
<comment type="catalytic activity">
    <reaction evidence="2">
        <text>2,5-diamino-6-hydroxy-4-(5-phosphoribosylamino)-pyrimidine + H2O = 2,5,6-triamino-4-hydroxypyrimidine + D-ribose 5-phosphate</text>
        <dbReference type="Rhea" id="RHEA:23436"/>
        <dbReference type="ChEBI" id="CHEBI:15377"/>
        <dbReference type="ChEBI" id="CHEBI:58614"/>
        <dbReference type="ChEBI" id="CHEBI:78346"/>
        <dbReference type="ChEBI" id="CHEBI:137796"/>
    </reaction>
</comment>
<dbReference type="InterPro" id="IPR037238">
    <property type="entry name" value="YbiA-like_sf"/>
</dbReference>
<protein>
    <submittedName>
        <fullName evidence="4">NADAR family protein</fullName>
    </submittedName>
</protein>
<dbReference type="NCBIfam" id="TIGR02464">
    <property type="entry name" value="ribofla_fusion"/>
    <property type="match status" value="1"/>
</dbReference>
<dbReference type="Pfam" id="PF08719">
    <property type="entry name" value="NADAR"/>
    <property type="match status" value="1"/>
</dbReference>
<dbReference type="Proteomes" id="UP001501444">
    <property type="component" value="Unassembled WGS sequence"/>
</dbReference>
<evidence type="ECO:0000259" key="3">
    <source>
        <dbReference type="Pfam" id="PF08719"/>
    </source>
</evidence>
<proteinExistence type="predicted"/>
<sequence length="194" mass="21717">MIRHTRGMSAPPTSTRELIRVLESGVRVKYLFFWGHHERRDGSLGPSCLSQWWPVEFEADGERFASAEHYMMWRKARLFGDEALAARILAATHPNQAKALGRQISGFDEETWVRERFAVVVAGSLAKFSARDDLRDFLLGTGDRVLVEASPLDRVWGIGLAAGDASADEPVRWRGLNLLGFALMRARYELAGAS</sequence>
<dbReference type="SUPFAM" id="SSF143990">
    <property type="entry name" value="YbiA-like"/>
    <property type="match status" value="1"/>
</dbReference>
<feature type="domain" description="NADAR" evidence="3">
    <location>
        <begin position="32"/>
        <end position="190"/>
    </location>
</feature>
<keyword evidence="5" id="KW-1185">Reference proteome</keyword>
<dbReference type="InterPro" id="IPR012816">
    <property type="entry name" value="NADAR"/>
</dbReference>
<organism evidence="4 5">
    <name type="scientific">Dactylosporangium salmoneum</name>
    <dbReference type="NCBI Taxonomy" id="53361"/>
    <lineage>
        <taxon>Bacteria</taxon>
        <taxon>Bacillati</taxon>
        <taxon>Actinomycetota</taxon>
        <taxon>Actinomycetes</taxon>
        <taxon>Micromonosporales</taxon>
        <taxon>Micromonosporaceae</taxon>
        <taxon>Dactylosporangium</taxon>
    </lineage>
</organism>